<dbReference type="PANTHER" id="PTHR28629">
    <property type="entry name" value="TRIOKINASE/FMN CYCLASE"/>
    <property type="match status" value="1"/>
</dbReference>
<dbReference type="PANTHER" id="PTHR28629:SF4">
    <property type="entry name" value="TRIOKINASE_FMN CYCLASE"/>
    <property type="match status" value="1"/>
</dbReference>
<dbReference type="InterPro" id="IPR036117">
    <property type="entry name" value="DhaL_dom_sf"/>
</dbReference>
<evidence type="ECO:0000256" key="2">
    <source>
        <dbReference type="ARBA" id="ARBA00022741"/>
    </source>
</evidence>
<evidence type="ECO:0000256" key="1">
    <source>
        <dbReference type="ARBA" id="ARBA00022679"/>
    </source>
</evidence>
<keyword evidence="9" id="KW-1185">Reference proteome</keyword>
<keyword evidence="4" id="KW-0067">ATP-binding</keyword>
<keyword evidence="2" id="KW-0547">Nucleotide-binding</keyword>
<evidence type="ECO:0000259" key="7">
    <source>
        <dbReference type="PROSITE" id="PS51481"/>
    </source>
</evidence>
<dbReference type="GO" id="GO:0047324">
    <property type="term" value="F:phosphoenolpyruvate-glycerone phosphotransferase activity"/>
    <property type="evidence" value="ECO:0007669"/>
    <property type="project" value="UniProtKB-EC"/>
</dbReference>
<organism evidence="8 9">
    <name type="scientific">Streptomyces chisholmiae</name>
    <dbReference type="NCBI Taxonomy" id="3075540"/>
    <lineage>
        <taxon>Bacteria</taxon>
        <taxon>Bacillati</taxon>
        <taxon>Actinomycetota</taxon>
        <taxon>Actinomycetes</taxon>
        <taxon>Kitasatosporales</taxon>
        <taxon>Streptomycetaceae</taxon>
        <taxon>Streptomyces</taxon>
    </lineage>
</organism>
<dbReference type="SUPFAM" id="SSF82549">
    <property type="entry name" value="DAK1/DegV-like"/>
    <property type="match status" value="1"/>
</dbReference>
<dbReference type="Gene3D" id="1.25.40.340">
    <property type="match status" value="1"/>
</dbReference>
<dbReference type="EC" id="2.7.1.121" evidence="8"/>
<keyword evidence="1 8" id="KW-0808">Transferase</keyword>
<reference evidence="9" key="1">
    <citation type="submission" date="2023-07" db="EMBL/GenBank/DDBJ databases">
        <title>30 novel species of actinomycetes from the DSMZ collection.</title>
        <authorList>
            <person name="Nouioui I."/>
        </authorList>
    </citation>
    <scope>NUCLEOTIDE SEQUENCE [LARGE SCALE GENOMIC DNA]</scope>
    <source>
        <strain evidence="9">DSM 44915</strain>
    </source>
</reference>
<dbReference type="EMBL" id="JAVREO010000018">
    <property type="protein sequence ID" value="MDT0269631.1"/>
    <property type="molecule type" value="Genomic_DNA"/>
</dbReference>
<dbReference type="Gene3D" id="3.40.50.10440">
    <property type="entry name" value="Dihydroxyacetone kinase, domain 1"/>
    <property type="match status" value="1"/>
</dbReference>
<protein>
    <submittedName>
        <fullName evidence="8">Dihydroxyacetone kinase subunit DhaK</fullName>
        <ecNumber evidence="8">2.7.1.121</ecNumber>
    </submittedName>
</protein>
<feature type="region of interest" description="Disordered" evidence="5">
    <location>
        <begin position="327"/>
        <end position="351"/>
    </location>
</feature>
<dbReference type="Pfam" id="PF02734">
    <property type="entry name" value="Dak2"/>
    <property type="match status" value="1"/>
</dbReference>
<dbReference type="SUPFAM" id="SSF101473">
    <property type="entry name" value="DhaL-like"/>
    <property type="match status" value="1"/>
</dbReference>
<dbReference type="InterPro" id="IPR004006">
    <property type="entry name" value="DhaK_dom"/>
</dbReference>
<dbReference type="Pfam" id="PF02733">
    <property type="entry name" value="Dak1"/>
    <property type="match status" value="1"/>
</dbReference>
<sequence>MARSFLSEGVSPSARALDGVVLDSGSAVRVHHDPVYAFARTPAPGRVVALVSGGGAGHEPMHASFVGQGGLDAACPGEIFTSPHNRQIHAAGARVALPGGVLHLVKNYTGDRINFAIAAERLRAEGHRVTELLIDDDLGSDGSDVGRRGTGATVVVEKILGAAADTGLGLDALADLGGRVVANSRSLAVANGAHTAPGGDGGPAFDLPAGQLEYGVGIHGEAGSDTFAQPALDALVGRMVERLLTALPTAPAGYLLLVNGLGGVSNLELLHVLAAASDQLAARGVRLRSAHSGTWASALDMRGFSLTLTALEEEWLTHWLAPHGTAGLPTPRALPEPAPAEAADDAPAAAQTPAPSAWLAELAALFADRRAAFNTLDQRTGDGDLGTNLAGGMAAAVRRARAAEPTLADDLTAVAGAFLDDVGGSSGPLFGLLFQQLAGALTVPGEATEAARLAAGLRAGLAAVSRVGGAQPGDRTLLDALHPAAFDGDAPRGHLDEAAVAAALAGAAATRDLVARRGRASYLGERVLGTPDPGAVALAGVLLALLERHDGEPKPALRADLEELTR</sequence>
<dbReference type="PROSITE" id="PS51480">
    <property type="entry name" value="DHAL"/>
    <property type="match status" value="1"/>
</dbReference>
<feature type="compositionally biased region" description="Low complexity" evidence="5">
    <location>
        <begin position="339"/>
        <end position="351"/>
    </location>
</feature>
<dbReference type="Gene3D" id="3.30.1180.20">
    <property type="entry name" value="Dihydroxyacetone kinase, domain 2"/>
    <property type="match status" value="1"/>
</dbReference>
<evidence type="ECO:0000256" key="3">
    <source>
        <dbReference type="ARBA" id="ARBA00022777"/>
    </source>
</evidence>
<evidence type="ECO:0000256" key="5">
    <source>
        <dbReference type="SAM" id="MobiDB-lite"/>
    </source>
</evidence>
<dbReference type="SMART" id="SM01120">
    <property type="entry name" value="Dak2"/>
    <property type="match status" value="1"/>
</dbReference>
<evidence type="ECO:0000313" key="9">
    <source>
        <dbReference type="Proteomes" id="UP001183410"/>
    </source>
</evidence>
<evidence type="ECO:0000256" key="4">
    <source>
        <dbReference type="ARBA" id="ARBA00022840"/>
    </source>
</evidence>
<evidence type="ECO:0000313" key="8">
    <source>
        <dbReference type="EMBL" id="MDT0269631.1"/>
    </source>
</evidence>
<feature type="domain" description="DhaL" evidence="6">
    <location>
        <begin position="353"/>
        <end position="547"/>
    </location>
</feature>
<dbReference type="InterPro" id="IPR050861">
    <property type="entry name" value="Dihydroxyacetone_Kinase"/>
</dbReference>
<feature type="domain" description="DhaK" evidence="7">
    <location>
        <begin position="8"/>
        <end position="328"/>
    </location>
</feature>
<gene>
    <name evidence="8" type="ORF">RM844_25440</name>
</gene>
<accession>A0ABU2JY05</accession>
<keyword evidence="3 8" id="KW-0418">Kinase</keyword>
<comment type="caution">
    <text evidence="8">The sequence shown here is derived from an EMBL/GenBank/DDBJ whole genome shotgun (WGS) entry which is preliminary data.</text>
</comment>
<proteinExistence type="predicted"/>
<dbReference type="Proteomes" id="UP001183410">
    <property type="component" value="Unassembled WGS sequence"/>
</dbReference>
<evidence type="ECO:0000259" key="6">
    <source>
        <dbReference type="PROSITE" id="PS51480"/>
    </source>
</evidence>
<dbReference type="InterPro" id="IPR004007">
    <property type="entry name" value="DhaL_dom"/>
</dbReference>
<dbReference type="PROSITE" id="PS51481">
    <property type="entry name" value="DHAK"/>
    <property type="match status" value="1"/>
</dbReference>
<name>A0ABU2JY05_9ACTN</name>